<comment type="caution">
    <text evidence="2">The sequence shown here is derived from an EMBL/GenBank/DDBJ whole genome shotgun (WGS) entry which is preliminary data.</text>
</comment>
<name>A0A9E2KKB1_9FIRM</name>
<dbReference type="AlphaFoldDB" id="A0A9E2KKB1"/>
<sequence length="387" mass="42975">MFRVTTNGTLYTYKKNMLKTSNKLYSAMNTLMTGRNFDSYSADPAAATRAFRLHSSLNATNTQASNNDMVFKKFSTAWDVADSLVNELSHDLAQTPLLEGLNQPNWSNLNTQGDIILSGAKAMVQSLNSTYNGKFLFNGADTENPPFAIETETVDHVERHFLTYRGVRLDDLNPDYYDQVYKDSDGKYIEDPEGKATITENGVTKKVLSNEQILEKWSNEHQYVDIGLGFAVDNNGDVLDSTAFDASISGMDFIGGYGLDDDGNPKNIISIMLRSAEIFKGYNQETGKWSAAGDIEDARALVQKFTKAQEDLSNQHVSFLEAQAQFLETNQNQLESTFYAQNEQLNNIERVDQVEAILALVSAQTGYNAALQAGANVVPQSLMDYLK</sequence>
<feature type="coiled-coil region" evidence="1">
    <location>
        <begin position="295"/>
        <end position="337"/>
    </location>
</feature>
<proteinExistence type="predicted"/>
<dbReference type="Proteomes" id="UP000824178">
    <property type="component" value="Unassembled WGS sequence"/>
</dbReference>
<dbReference type="Gene3D" id="1.20.1330.10">
    <property type="entry name" value="f41 fragment of flagellin, N-terminal domain"/>
    <property type="match status" value="1"/>
</dbReference>
<evidence type="ECO:0000256" key="1">
    <source>
        <dbReference type="SAM" id="Coils"/>
    </source>
</evidence>
<organism evidence="2 3">
    <name type="scientific">Candidatus Faecalibacterium intestinavium</name>
    <dbReference type="NCBI Taxonomy" id="2838580"/>
    <lineage>
        <taxon>Bacteria</taxon>
        <taxon>Bacillati</taxon>
        <taxon>Bacillota</taxon>
        <taxon>Clostridia</taxon>
        <taxon>Eubacteriales</taxon>
        <taxon>Oscillospiraceae</taxon>
        <taxon>Faecalibacterium</taxon>
    </lineage>
</organism>
<dbReference type="SUPFAM" id="SSF64518">
    <property type="entry name" value="Phase 1 flagellin"/>
    <property type="match status" value="1"/>
</dbReference>
<accession>A0A9E2KKB1</accession>
<reference evidence="2" key="1">
    <citation type="journal article" date="2021" name="PeerJ">
        <title>Extensive microbial diversity within the chicken gut microbiome revealed by metagenomics and culture.</title>
        <authorList>
            <person name="Gilroy R."/>
            <person name="Ravi A."/>
            <person name="Getino M."/>
            <person name="Pursley I."/>
            <person name="Horton D.L."/>
            <person name="Alikhan N.F."/>
            <person name="Baker D."/>
            <person name="Gharbi K."/>
            <person name="Hall N."/>
            <person name="Watson M."/>
            <person name="Adriaenssens E.M."/>
            <person name="Foster-Nyarko E."/>
            <person name="Jarju S."/>
            <person name="Secka A."/>
            <person name="Antonio M."/>
            <person name="Oren A."/>
            <person name="Chaudhuri R.R."/>
            <person name="La Ragione R."/>
            <person name="Hildebrand F."/>
            <person name="Pallen M.J."/>
        </authorList>
    </citation>
    <scope>NUCLEOTIDE SEQUENCE</scope>
    <source>
        <strain evidence="2">742</strain>
    </source>
</reference>
<keyword evidence="1" id="KW-0175">Coiled coil</keyword>
<reference evidence="2" key="2">
    <citation type="submission" date="2021-04" db="EMBL/GenBank/DDBJ databases">
        <authorList>
            <person name="Gilroy R."/>
        </authorList>
    </citation>
    <scope>NUCLEOTIDE SEQUENCE</scope>
    <source>
        <strain evidence="2">742</strain>
    </source>
</reference>
<dbReference type="EMBL" id="JAHLFH010000035">
    <property type="protein sequence ID" value="MBU3819137.1"/>
    <property type="molecule type" value="Genomic_DNA"/>
</dbReference>
<gene>
    <name evidence="2" type="ORF">H9864_02000</name>
</gene>
<evidence type="ECO:0000313" key="2">
    <source>
        <dbReference type="EMBL" id="MBU3819137.1"/>
    </source>
</evidence>
<evidence type="ECO:0000313" key="3">
    <source>
        <dbReference type="Proteomes" id="UP000824178"/>
    </source>
</evidence>
<evidence type="ECO:0008006" key="4">
    <source>
        <dbReference type="Google" id="ProtNLM"/>
    </source>
</evidence>
<protein>
    <recommendedName>
        <fullName evidence="4">Flagellin N-terminal domain-containing protein</fullName>
    </recommendedName>
</protein>